<evidence type="ECO:0000313" key="2">
    <source>
        <dbReference type="EMBL" id="KKQ46952.1"/>
    </source>
</evidence>
<dbReference type="Proteomes" id="UP000034366">
    <property type="component" value="Unassembled WGS sequence"/>
</dbReference>
<protein>
    <submittedName>
        <fullName evidence="2">Uncharacterized protein</fullName>
    </submittedName>
</protein>
<feature type="transmembrane region" description="Helical" evidence="1">
    <location>
        <begin position="27"/>
        <end position="46"/>
    </location>
</feature>
<gene>
    <name evidence="2" type="ORF">US67_C0063G0005</name>
</gene>
<name>A0A0G0HXD3_9BACT</name>
<accession>A0A0G0HXD3</accession>
<sequence>MLEKPNYRHLFSGLYVILCRKMKNKKILIVVSVAVFAVLILAIYLFSEKSKTSNTKISGDLQRTAEEPSSQMSLKELIAKNIPQKCEMTYSDGAVSTSVEMWIKGEKFKQVTVMESPELGSKKMGAVSDGEYIYSWDEETRQGSKILIEETQETNIDAENVQVSQNVDWEARFDYKCSPAAISDADLTPPSDVSFMDMNAEIQKAQDQLENMNLQGLIEDIPQIEE</sequence>
<dbReference type="EMBL" id="LBTW01000063">
    <property type="protein sequence ID" value="KKQ46952.1"/>
    <property type="molecule type" value="Genomic_DNA"/>
</dbReference>
<proteinExistence type="predicted"/>
<keyword evidence="1" id="KW-0472">Membrane</keyword>
<keyword evidence="1" id="KW-0812">Transmembrane</keyword>
<keyword evidence="1" id="KW-1133">Transmembrane helix</keyword>
<evidence type="ECO:0000313" key="3">
    <source>
        <dbReference type="Proteomes" id="UP000034366"/>
    </source>
</evidence>
<reference evidence="2 3" key="1">
    <citation type="journal article" date="2015" name="Nature">
        <title>rRNA introns, odd ribosomes, and small enigmatic genomes across a large radiation of phyla.</title>
        <authorList>
            <person name="Brown C.T."/>
            <person name="Hug L.A."/>
            <person name="Thomas B.C."/>
            <person name="Sharon I."/>
            <person name="Castelle C.J."/>
            <person name="Singh A."/>
            <person name="Wilkins M.J."/>
            <person name="Williams K.H."/>
            <person name="Banfield J.F."/>
        </authorList>
    </citation>
    <scope>NUCLEOTIDE SEQUENCE [LARGE SCALE GENOMIC DNA]</scope>
</reference>
<dbReference type="AlphaFoldDB" id="A0A0G0HXD3"/>
<comment type="caution">
    <text evidence="2">The sequence shown here is derived from an EMBL/GenBank/DDBJ whole genome shotgun (WGS) entry which is preliminary data.</text>
</comment>
<organism evidence="2 3">
    <name type="scientific">Candidatus Woesebacteria bacterium GW2011_GWD1_38_10</name>
    <dbReference type="NCBI Taxonomy" id="1618592"/>
    <lineage>
        <taxon>Bacteria</taxon>
        <taxon>Candidatus Woeseibacteriota</taxon>
    </lineage>
</organism>
<evidence type="ECO:0000256" key="1">
    <source>
        <dbReference type="SAM" id="Phobius"/>
    </source>
</evidence>